<feature type="transmembrane region" description="Helical" evidence="6">
    <location>
        <begin position="333"/>
        <end position="354"/>
    </location>
</feature>
<sequence length="551" mass="58367">MSDRSRSPDDWESYVATLKPHERPTLAGSPATPDHPLRVRLAYAAVGTLVTLTGGLGAAVILANQQSLAGSYGVTQAEAAWAPVLFVMTNATANLLLVRFRQQFGLRLFSEIILVAFVAVTLGHLLAPDFETLLVARAIAGICATGLSTLGILYMMQVFPPAHRIKGLILAVGLAGISAPAARLYSPGLIEFHGWQGVHWLELGLALLSLAAVFALRLPLSERFKVFQPLDFLTVALFAPGIGLLCAVLGLGRVLWWTEAAWIGWALVGAIVLLSASFLIEHGRKRPLIDLRWVTTGDIARMVFAILVVRIVLSEQVTGAVGFLQTMGVGPDQLYGLFAIVLVASAAGTLASALTVNLQRLYLPIAIALAMVAVGAAIDSQASVLTRPENLYLSQALLAFAAALFIGPTLLLGFGPLIARGARHMVSFIVAFSTMQNLASLAGSALVGSVETIRAREHATHLAESIGAGDPMVVQRLQQLGGAYAHTIGDPALRQASGFALLQQQVAQQAAALAYNDIFQMIAVIAAIGAVWMAFEHLRRRPAPAAAKPTD</sequence>
<feature type="transmembrane region" description="Helical" evidence="6">
    <location>
        <begin position="41"/>
        <end position="63"/>
    </location>
</feature>
<feature type="transmembrane region" description="Helical" evidence="6">
    <location>
        <begin position="361"/>
        <end position="378"/>
    </location>
</feature>
<keyword evidence="9" id="KW-1185">Reference proteome</keyword>
<dbReference type="Pfam" id="PF07690">
    <property type="entry name" value="MFS_1"/>
    <property type="match status" value="1"/>
</dbReference>
<feature type="transmembrane region" description="Helical" evidence="6">
    <location>
        <begin position="167"/>
        <end position="186"/>
    </location>
</feature>
<protein>
    <submittedName>
        <fullName evidence="8">MFS transporter</fullName>
    </submittedName>
</protein>
<evidence type="ECO:0000256" key="2">
    <source>
        <dbReference type="ARBA" id="ARBA00022448"/>
    </source>
</evidence>
<dbReference type="InterPro" id="IPR011701">
    <property type="entry name" value="MFS"/>
</dbReference>
<dbReference type="PANTHER" id="PTHR42718:SF9">
    <property type="entry name" value="MAJOR FACILITATOR SUPERFAMILY MULTIDRUG TRANSPORTER MFSC"/>
    <property type="match status" value="1"/>
</dbReference>
<feature type="transmembrane region" description="Helical" evidence="6">
    <location>
        <begin position="79"/>
        <end position="97"/>
    </location>
</feature>
<feature type="transmembrane region" description="Helical" evidence="6">
    <location>
        <begin position="293"/>
        <end position="313"/>
    </location>
</feature>
<evidence type="ECO:0000256" key="1">
    <source>
        <dbReference type="ARBA" id="ARBA00004141"/>
    </source>
</evidence>
<dbReference type="Proteomes" id="UP001427805">
    <property type="component" value="Unassembled WGS sequence"/>
</dbReference>
<comment type="subcellular location">
    <subcellularLocation>
        <location evidence="1">Membrane</location>
        <topology evidence="1">Multi-pass membrane protein</topology>
    </subcellularLocation>
</comment>
<dbReference type="InterPro" id="IPR020846">
    <property type="entry name" value="MFS_dom"/>
</dbReference>
<evidence type="ECO:0000313" key="8">
    <source>
        <dbReference type="EMBL" id="MEN3748933.1"/>
    </source>
</evidence>
<feature type="transmembrane region" description="Helical" evidence="6">
    <location>
        <begin position="198"/>
        <end position="220"/>
    </location>
</feature>
<keyword evidence="4 6" id="KW-1133">Transmembrane helix</keyword>
<dbReference type="SUPFAM" id="SSF103473">
    <property type="entry name" value="MFS general substrate transporter"/>
    <property type="match status" value="1"/>
</dbReference>
<dbReference type="EMBL" id="JBDIZK010000011">
    <property type="protein sequence ID" value="MEN3748933.1"/>
    <property type="molecule type" value="Genomic_DNA"/>
</dbReference>
<keyword evidence="2" id="KW-0813">Transport</keyword>
<feature type="transmembrane region" description="Helical" evidence="6">
    <location>
        <begin position="518"/>
        <end position="535"/>
    </location>
</feature>
<dbReference type="RefSeq" id="WP_346247977.1">
    <property type="nucleotide sequence ID" value="NZ_JBDIZK010000011.1"/>
</dbReference>
<evidence type="ECO:0000256" key="3">
    <source>
        <dbReference type="ARBA" id="ARBA00022692"/>
    </source>
</evidence>
<name>A0ABV0BD21_9SPHN</name>
<evidence type="ECO:0000259" key="7">
    <source>
        <dbReference type="PROSITE" id="PS50850"/>
    </source>
</evidence>
<gene>
    <name evidence="8" type="ORF">TPR58_17290</name>
</gene>
<dbReference type="PROSITE" id="PS50850">
    <property type="entry name" value="MFS"/>
    <property type="match status" value="1"/>
</dbReference>
<keyword evidence="5 6" id="KW-0472">Membrane</keyword>
<comment type="caution">
    <text evidence="8">The sequence shown here is derived from an EMBL/GenBank/DDBJ whole genome shotgun (WGS) entry which is preliminary data.</text>
</comment>
<evidence type="ECO:0000256" key="6">
    <source>
        <dbReference type="SAM" id="Phobius"/>
    </source>
</evidence>
<reference evidence="8 9" key="1">
    <citation type="submission" date="2024-05" db="EMBL/GenBank/DDBJ databases">
        <title>Sphingomonas sp. HF-S3 16S ribosomal RNA gene Genome sequencing and assembly.</title>
        <authorList>
            <person name="Lee H."/>
        </authorList>
    </citation>
    <scope>NUCLEOTIDE SEQUENCE [LARGE SCALE GENOMIC DNA]</scope>
    <source>
        <strain evidence="8 9">HF-S3</strain>
    </source>
</reference>
<accession>A0ABV0BD21</accession>
<feature type="transmembrane region" description="Helical" evidence="6">
    <location>
        <begin position="262"/>
        <end position="281"/>
    </location>
</feature>
<feature type="transmembrane region" description="Helical" evidence="6">
    <location>
        <begin position="133"/>
        <end position="155"/>
    </location>
</feature>
<feature type="domain" description="Major facilitator superfamily (MFS) profile" evidence="7">
    <location>
        <begin position="43"/>
        <end position="541"/>
    </location>
</feature>
<feature type="transmembrane region" description="Helical" evidence="6">
    <location>
        <begin position="104"/>
        <end position="127"/>
    </location>
</feature>
<organism evidence="8 9">
    <name type="scientific">Sphingomonas rustica</name>
    <dbReference type="NCBI Taxonomy" id="3103142"/>
    <lineage>
        <taxon>Bacteria</taxon>
        <taxon>Pseudomonadati</taxon>
        <taxon>Pseudomonadota</taxon>
        <taxon>Alphaproteobacteria</taxon>
        <taxon>Sphingomonadales</taxon>
        <taxon>Sphingomonadaceae</taxon>
        <taxon>Sphingomonas</taxon>
    </lineage>
</organism>
<evidence type="ECO:0000256" key="4">
    <source>
        <dbReference type="ARBA" id="ARBA00022989"/>
    </source>
</evidence>
<feature type="transmembrane region" description="Helical" evidence="6">
    <location>
        <begin position="398"/>
        <end position="419"/>
    </location>
</feature>
<dbReference type="Gene3D" id="1.20.1250.20">
    <property type="entry name" value="MFS general substrate transporter like domains"/>
    <property type="match status" value="1"/>
</dbReference>
<proteinExistence type="predicted"/>
<keyword evidence="3 6" id="KW-0812">Transmembrane</keyword>
<dbReference type="PANTHER" id="PTHR42718">
    <property type="entry name" value="MAJOR FACILITATOR SUPERFAMILY MULTIDRUG TRANSPORTER MFSC"/>
    <property type="match status" value="1"/>
</dbReference>
<evidence type="ECO:0000256" key="5">
    <source>
        <dbReference type="ARBA" id="ARBA00023136"/>
    </source>
</evidence>
<evidence type="ECO:0000313" key="9">
    <source>
        <dbReference type="Proteomes" id="UP001427805"/>
    </source>
</evidence>
<feature type="transmembrane region" description="Helical" evidence="6">
    <location>
        <begin position="232"/>
        <end position="256"/>
    </location>
</feature>
<dbReference type="InterPro" id="IPR036259">
    <property type="entry name" value="MFS_trans_sf"/>
</dbReference>